<protein>
    <submittedName>
        <fullName evidence="1">Uncharacterized protein</fullName>
    </submittedName>
</protein>
<keyword evidence="2" id="KW-1185">Reference proteome</keyword>
<dbReference type="OrthoDB" id="5422828at2"/>
<name>A0A1G9IA22_9BACT</name>
<evidence type="ECO:0000313" key="1">
    <source>
        <dbReference type="EMBL" id="SDL22100.1"/>
    </source>
</evidence>
<organism evidence="1 2">
    <name type="scientific">Maridesulfovibrio ferrireducens</name>
    <dbReference type="NCBI Taxonomy" id="246191"/>
    <lineage>
        <taxon>Bacteria</taxon>
        <taxon>Pseudomonadati</taxon>
        <taxon>Thermodesulfobacteriota</taxon>
        <taxon>Desulfovibrionia</taxon>
        <taxon>Desulfovibrionales</taxon>
        <taxon>Desulfovibrionaceae</taxon>
        <taxon>Maridesulfovibrio</taxon>
    </lineage>
</organism>
<dbReference type="STRING" id="246191.SAMN05660337_2503"/>
<dbReference type="RefSeq" id="WP_092161569.1">
    <property type="nucleotide sequence ID" value="NZ_FNGA01000003.1"/>
</dbReference>
<proteinExistence type="predicted"/>
<dbReference type="AlphaFoldDB" id="A0A1G9IA22"/>
<evidence type="ECO:0000313" key="2">
    <source>
        <dbReference type="Proteomes" id="UP000199053"/>
    </source>
</evidence>
<sequence length="65" mass="7654">MTTIVPHCELTRKAIKWISEKQIETGKTHRLLLEEAAMRFNLSPNDVEFLNRFYKENSDKSPECD</sequence>
<reference evidence="2" key="1">
    <citation type="submission" date="2016-10" db="EMBL/GenBank/DDBJ databases">
        <authorList>
            <person name="Varghese N."/>
            <person name="Submissions S."/>
        </authorList>
    </citation>
    <scope>NUCLEOTIDE SEQUENCE [LARGE SCALE GENOMIC DNA]</scope>
    <source>
        <strain evidence="2">DSM 16995</strain>
    </source>
</reference>
<accession>A0A1G9IA22</accession>
<gene>
    <name evidence="1" type="ORF">SAMN05660337_2503</name>
</gene>
<dbReference type="Proteomes" id="UP000199053">
    <property type="component" value="Unassembled WGS sequence"/>
</dbReference>
<dbReference type="EMBL" id="FNGA01000003">
    <property type="protein sequence ID" value="SDL22100.1"/>
    <property type="molecule type" value="Genomic_DNA"/>
</dbReference>